<accession>A0A8R1TND5</accession>
<keyword evidence="2" id="KW-1185">Reference proteome</keyword>
<organism evidence="1 2">
    <name type="scientific">Onchocerca volvulus</name>
    <dbReference type="NCBI Taxonomy" id="6282"/>
    <lineage>
        <taxon>Eukaryota</taxon>
        <taxon>Metazoa</taxon>
        <taxon>Ecdysozoa</taxon>
        <taxon>Nematoda</taxon>
        <taxon>Chromadorea</taxon>
        <taxon>Rhabditida</taxon>
        <taxon>Spirurina</taxon>
        <taxon>Spiruromorpha</taxon>
        <taxon>Filarioidea</taxon>
        <taxon>Onchocercidae</taxon>
        <taxon>Onchocerca</taxon>
    </lineage>
</organism>
<evidence type="ECO:0000313" key="2">
    <source>
        <dbReference type="Proteomes" id="UP000024404"/>
    </source>
</evidence>
<reference evidence="2" key="1">
    <citation type="submission" date="2013-10" db="EMBL/GenBank/DDBJ databases">
        <title>Genome sequencing of Onchocerca volvulus.</title>
        <authorList>
            <person name="Cotton J."/>
            <person name="Tsai J."/>
            <person name="Stanley E."/>
            <person name="Tracey A."/>
            <person name="Holroyd N."/>
            <person name="Lustigman S."/>
            <person name="Berriman M."/>
        </authorList>
    </citation>
    <scope>NUCLEOTIDE SEQUENCE</scope>
</reference>
<dbReference type="AlphaFoldDB" id="A0A8R1TND5"/>
<dbReference type="EnsemblMetazoa" id="OVOC12762.1">
    <property type="protein sequence ID" value="OVOC12762.1"/>
    <property type="gene ID" value="WBGene00249571"/>
</dbReference>
<evidence type="ECO:0000313" key="1">
    <source>
        <dbReference type="EnsemblMetazoa" id="OVOC12762.1"/>
    </source>
</evidence>
<protein>
    <submittedName>
        <fullName evidence="1">Uncharacterized protein</fullName>
    </submittedName>
</protein>
<sequence length="71" mass="8390">MNLNDYYSSKSVNYFVRLKPFRIKYMDILFMGGKQLHQLKWYAFPVDSIAYYMSMIANDTLMKIISVSSDS</sequence>
<reference evidence="1" key="2">
    <citation type="submission" date="2022-06" db="UniProtKB">
        <authorList>
            <consortium name="EnsemblMetazoa"/>
        </authorList>
    </citation>
    <scope>IDENTIFICATION</scope>
</reference>
<name>A0A8R1TND5_ONCVO</name>
<dbReference type="Proteomes" id="UP000024404">
    <property type="component" value="Unassembled WGS sequence"/>
</dbReference>
<proteinExistence type="predicted"/>
<dbReference type="EMBL" id="CMVM020000690">
    <property type="status" value="NOT_ANNOTATED_CDS"/>
    <property type="molecule type" value="Genomic_DNA"/>
</dbReference>